<dbReference type="Proteomes" id="UP001163046">
    <property type="component" value="Unassembled WGS sequence"/>
</dbReference>
<organism evidence="4 5">
    <name type="scientific">Desmophyllum pertusum</name>
    <dbReference type="NCBI Taxonomy" id="174260"/>
    <lineage>
        <taxon>Eukaryota</taxon>
        <taxon>Metazoa</taxon>
        <taxon>Cnidaria</taxon>
        <taxon>Anthozoa</taxon>
        <taxon>Hexacorallia</taxon>
        <taxon>Scleractinia</taxon>
        <taxon>Caryophylliina</taxon>
        <taxon>Caryophylliidae</taxon>
        <taxon>Desmophyllum</taxon>
    </lineage>
</organism>
<keyword evidence="5" id="KW-1185">Reference proteome</keyword>
<dbReference type="Pfam" id="PF07679">
    <property type="entry name" value="I-set"/>
    <property type="match status" value="1"/>
</dbReference>
<reference evidence="4" key="1">
    <citation type="submission" date="2023-01" db="EMBL/GenBank/DDBJ databases">
        <title>Genome assembly of the deep-sea coral Lophelia pertusa.</title>
        <authorList>
            <person name="Herrera S."/>
            <person name="Cordes E."/>
        </authorList>
    </citation>
    <scope>NUCLEOTIDE SEQUENCE</scope>
    <source>
        <strain evidence="4">USNM1676648</strain>
        <tissue evidence="4">Polyp</tissue>
    </source>
</reference>
<dbReference type="SMART" id="SM00409">
    <property type="entry name" value="IG"/>
    <property type="match status" value="2"/>
</dbReference>
<dbReference type="FunFam" id="2.60.40.10:FF:000032">
    <property type="entry name" value="palladin isoform X1"/>
    <property type="match status" value="1"/>
</dbReference>
<evidence type="ECO:0000313" key="5">
    <source>
        <dbReference type="Proteomes" id="UP001163046"/>
    </source>
</evidence>
<dbReference type="PANTHER" id="PTHR10075">
    <property type="entry name" value="BASIGIN RELATED"/>
    <property type="match status" value="1"/>
</dbReference>
<evidence type="ECO:0000256" key="2">
    <source>
        <dbReference type="ARBA" id="ARBA00023319"/>
    </source>
</evidence>
<dbReference type="InterPro" id="IPR007110">
    <property type="entry name" value="Ig-like_dom"/>
</dbReference>
<dbReference type="InterPro" id="IPR003598">
    <property type="entry name" value="Ig_sub2"/>
</dbReference>
<dbReference type="InterPro" id="IPR013098">
    <property type="entry name" value="Ig_I-set"/>
</dbReference>
<feature type="domain" description="Ig-like" evidence="3">
    <location>
        <begin position="68"/>
        <end position="155"/>
    </location>
</feature>
<protein>
    <submittedName>
        <fullName evidence="4">Protein turtle B</fullName>
    </submittedName>
</protein>
<keyword evidence="2" id="KW-0393">Immunoglobulin domain</keyword>
<dbReference type="SUPFAM" id="SSF48726">
    <property type="entry name" value="Immunoglobulin"/>
    <property type="match status" value="3"/>
</dbReference>
<dbReference type="SMART" id="SM00408">
    <property type="entry name" value="IGc2"/>
    <property type="match status" value="2"/>
</dbReference>
<dbReference type="Pfam" id="PF13927">
    <property type="entry name" value="Ig_3"/>
    <property type="match status" value="1"/>
</dbReference>
<dbReference type="AlphaFoldDB" id="A0A9X0CE95"/>
<evidence type="ECO:0000313" key="4">
    <source>
        <dbReference type="EMBL" id="KAJ7330684.1"/>
    </source>
</evidence>
<dbReference type="PROSITE" id="PS50835">
    <property type="entry name" value="IG_LIKE"/>
    <property type="match status" value="2"/>
</dbReference>
<accession>A0A9X0CE95</accession>
<comment type="caution">
    <text evidence="4">The sequence shown here is derived from an EMBL/GenBank/DDBJ whole genome shotgun (WGS) entry which is preliminary data.</text>
</comment>
<dbReference type="OrthoDB" id="5987747at2759"/>
<proteinExistence type="predicted"/>
<evidence type="ECO:0000256" key="1">
    <source>
        <dbReference type="ARBA" id="ARBA00023157"/>
    </source>
</evidence>
<evidence type="ECO:0000259" key="3">
    <source>
        <dbReference type="PROSITE" id="PS50835"/>
    </source>
</evidence>
<sequence>MSFIAGLKMAEMPVLMIGPLLSRPGALFIKSTRRTDSGVYQCTAKTFDSSGLVTYPGAKILLDVQYTPTIVDMPDTVAVPEGSDARLPCVSVGNPTTHFTNWTRHGENLRSLPRFEVLEKGSLLIQDVRRTDAGEYACTPHNKVGPGKTKTTKLVLKVVPKFIVAPPSIMTLRVDDDVTLVCEATSESPPKLSWERDGGAPFPEGRTVTQGGKLVITSIQKDDYGVYTCIASSDDGQARHSTTIAVICKLK</sequence>
<dbReference type="InterPro" id="IPR036179">
    <property type="entry name" value="Ig-like_dom_sf"/>
</dbReference>
<gene>
    <name evidence="4" type="primary">IGSF9B_2</name>
    <name evidence="4" type="ORF">OS493_022300</name>
</gene>
<name>A0A9X0CE95_9CNID</name>
<dbReference type="InterPro" id="IPR003599">
    <property type="entry name" value="Ig_sub"/>
</dbReference>
<dbReference type="PANTHER" id="PTHR10075:SF14">
    <property type="entry name" value="CELL ADHESION MOLECULE DSCAM2-RELATED"/>
    <property type="match status" value="1"/>
</dbReference>
<feature type="domain" description="Ig-like" evidence="3">
    <location>
        <begin position="160"/>
        <end position="245"/>
    </location>
</feature>
<dbReference type="EMBL" id="MU827792">
    <property type="protein sequence ID" value="KAJ7330684.1"/>
    <property type="molecule type" value="Genomic_DNA"/>
</dbReference>
<dbReference type="InterPro" id="IPR013783">
    <property type="entry name" value="Ig-like_fold"/>
</dbReference>
<dbReference type="Gene3D" id="2.60.40.10">
    <property type="entry name" value="Immunoglobulins"/>
    <property type="match status" value="2"/>
</dbReference>
<keyword evidence="1" id="KW-1015">Disulfide bond</keyword>